<keyword evidence="1" id="KW-0472">Membrane</keyword>
<keyword evidence="3" id="KW-1185">Reference proteome</keyword>
<feature type="transmembrane region" description="Helical" evidence="1">
    <location>
        <begin position="103"/>
        <end position="122"/>
    </location>
</feature>
<sequence>MMGAGSEKGPIDVLNVSETWKKRFRIIEKAGNIGAFGYRNGSQLDLSERFSVGFSVLAFFFGPFYYFFKGMHQKGFVLLGSGFLFSFVFALVEILINKTLPPFLYYIPTAALCASLASYDYYMFKVKLVTMWEPFRPFRQVWVAATFALACLVLPIATLTLGEKALSNFQMGSISFDGILPGGDLQAEFSGVWRDDEGTIVEISLDNEVKQITIAQQTVQVQIRKVEKADRTILMKPDTANQVWTLRQLGDGERSSLNLSINDRFEGYLTFVRPL</sequence>
<dbReference type="InterPro" id="IPR024399">
    <property type="entry name" value="DUF2628"/>
</dbReference>
<protein>
    <submittedName>
        <fullName evidence="2">Uncharacterized protein</fullName>
    </submittedName>
</protein>
<dbReference type="Pfam" id="PF10947">
    <property type="entry name" value="DUF2628"/>
    <property type="match status" value="1"/>
</dbReference>
<comment type="caution">
    <text evidence="2">The sequence shown here is derived from an EMBL/GenBank/DDBJ whole genome shotgun (WGS) entry which is preliminary data.</text>
</comment>
<dbReference type="PATRIC" id="fig|1225564.3.peg.6246"/>
<proteinExistence type="predicted"/>
<accession>A0A0H1R6B3</accession>
<feature type="transmembrane region" description="Helical" evidence="1">
    <location>
        <begin position="142"/>
        <end position="161"/>
    </location>
</feature>
<feature type="transmembrane region" description="Helical" evidence="1">
    <location>
        <begin position="75"/>
        <end position="97"/>
    </location>
</feature>
<evidence type="ECO:0000313" key="3">
    <source>
        <dbReference type="Proteomes" id="UP000035489"/>
    </source>
</evidence>
<gene>
    <name evidence="2" type="ORF">AA309_24100</name>
</gene>
<keyword evidence="1" id="KW-0812">Transmembrane</keyword>
<evidence type="ECO:0000313" key="2">
    <source>
        <dbReference type="EMBL" id="KLK90698.1"/>
    </source>
</evidence>
<dbReference type="EMBL" id="LCYG01000069">
    <property type="protein sequence ID" value="KLK90698.1"/>
    <property type="molecule type" value="Genomic_DNA"/>
</dbReference>
<organism evidence="2 3">
    <name type="scientific">Microvirga vignae</name>
    <dbReference type="NCBI Taxonomy" id="1225564"/>
    <lineage>
        <taxon>Bacteria</taxon>
        <taxon>Pseudomonadati</taxon>
        <taxon>Pseudomonadota</taxon>
        <taxon>Alphaproteobacteria</taxon>
        <taxon>Hyphomicrobiales</taxon>
        <taxon>Methylobacteriaceae</taxon>
        <taxon>Microvirga</taxon>
    </lineage>
</organism>
<evidence type="ECO:0000256" key="1">
    <source>
        <dbReference type="SAM" id="Phobius"/>
    </source>
</evidence>
<name>A0A0H1R6B3_9HYPH</name>
<keyword evidence="1" id="KW-1133">Transmembrane helix</keyword>
<dbReference type="AlphaFoldDB" id="A0A0H1R6B3"/>
<feature type="transmembrane region" description="Helical" evidence="1">
    <location>
        <begin position="50"/>
        <end position="68"/>
    </location>
</feature>
<reference evidence="2 3" key="1">
    <citation type="submission" date="2015-05" db="EMBL/GenBank/DDBJ databases">
        <title>Draft genome sequence of Microvirga vignae strain BR3299, a novel nitrogen fixing bacteria isolated from Brazil semi-aired region.</title>
        <authorList>
            <person name="Zilli J.E."/>
            <person name="Passos S.R."/>
            <person name="Leite J."/>
            <person name="Baldani J.I."/>
            <person name="Xavier G.R."/>
            <person name="Rumjaneck N.G."/>
            <person name="Simoes-Araujo J.L."/>
        </authorList>
    </citation>
    <scope>NUCLEOTIDE SEQUENCE [LARGE SCALE GENOMIC DNA]</scope>
    <source>
        <strain evidence="2 3">BR3299</strain>
    </source>
</reference>
<dbReference type="Proteomes" id="UP000035489">
    <property type="component" value="Unassembled WGS sequence"/>
</dbReference>